<dbReference type="AlphaFoldDB" id="A0A2L0UB67"/>
<organism evidence="6 7">
    <name type="scientific">Arthrobacter agilis</name>
    <dbReference type="NCBI Taxonomy" id="37921"/>
    <lineage>
        <taxon>Bacteria</taxon>
        <taxon>Bacillati</taxon>
        <taxon>Actinomycetota</taxon>
        <taxon>Actinomycetes</taxon>
        <taxon>Micrococcales</taxon>
        <taxon>Micrococcaceae</taxon>
        <taxon>Arthrobacter</taxon>
    </lineage>
</organism>
<evidence type="ECO:0000313" key="6">
    <source>
        <dbReference type="EMBL" id="AUZ86457.1"/>
    </source>
</evidence>
<dbReference type="GO" id="GO:1901137">
    <property type="term" value="P:carbohydrate derivative biosynthetic process"/>
    <property type="evidence" value="ECO:0007669"/>
    <property type="project" value="UniProtKB-ARBA"/>
</dbReference>
<dbReference type="InterPro" id="IPR028098">
    <property type="entry name" value="Glyco_trans_4-like_N"/>
</dbReference>
<dbReference type="Pfam" id="PF00534">
    <property type="entry name" value="Glycos_transf_1"/>
    <property type="match status" value="1"/>
</dbReference>
<feature type="domain" description="Glycosyltransferase subfamily 4-like N-terminal" evidence="5">
    <location>
        <begin position="15"/>
        <end position="185"/>
    </location>
</feature>
<reference evidence="6 7" key="1">
    <citation type="submission" date="2017-11" db="EMBL/GenBank/DDBJ databases">
        <title>Draft genome of Arthrobacter agilis strain UMCV2, a plant growth-promoting rhizobacterium and biocontrol capacity of phytopathogenic fungi.</title>
        <authorList>
            <person name="Martinez-Camara R."/>
            <person name="Santoyo G."/>
            <person name="Moreno-Hagelsieb G."/>
            <person name="Valencia-Cantero E."/>
        </authorList>
    </citation>
    <scope>NUCLEOTIDE SEQUENCE [LARGE SCALE GENOMIC DNA]</scope>
    <source>
        <strain evidence="6 7">UMCV2</strain>
    </source>
</reference>
<dbReference type="GO" id="GO:0016758">
    <property type="term" value="F:hexosyltransferase activity"/>
    <property type="evidence" value="ECO:0007669"/>
    <property type="project" value="TreeGrafter"/>
</dbReference>
<dbReference type="RefSeq" id="WP_208740426.1">
    <property type="nucleotide sequence ID" value="NZ_CP024915.1"/>
</dbReference>
<proteinExistence type="predicted"/>
<evidence type="ECO:0000313" key="7">
    <source>
        <dbReference type="Proteomes" id="UP000239187"/>
    </source>
</evidence>
<evidence type="ECO:0000256" key="3">
    <source>
        <dbReference type="ARBA" id="ARBA00022679"/>
    </source>
</evidence>
<dbReference type="CDD" id="cd03814">
    <property type="entry name" value="GT4-like"/>
    <property type="match status" value="1"/>
</dbReference>
<evidence type="ECO:0000256" key="2">
    <source>
        <dbReference type="ARBA" id="ARBA00022676"/>
    </source>
</evidence>
<feature type="domain" description="Glycosyl transferase family 1" evidence="4">
    <location>
        <begin position="202"/>
        <end position="346"/>
    </location>
</feature>
<evidence type="ECO:0000256" key="1">
    <source>
        <dbReference type="ARBA" id="ARBA00021292"/>
    </source>
</evidence>
<dbReference type="SUPFAM" id="SSF53756">
    <property type="entry name" value="UDP-Glycosyltransferase/glycogen phosphorylase"/>
    <property type="match status" value="1"/>
</dbReference>
<protein>
    <recommendedName>
        <fullName evidence="1">D-inositol 3-phosphate glycosyltransferase</fullName>
    </recommendedName>
</protein>
<evidence type="ECO:0000259" key="4">
    <source>
        <dbReference type="Pfam" id="PF00534"/>
    </source>
</evidence>
<keyword evidence="2 6" id="KW-0328">Glycosyltransferase</keyword>
<dbReference type="PANTHER" id="PTHR45947:SF3">
    <property type="entry name" value="SULFOQUINOVOSYL TRANSFERASE SQD2"/>
    <property type="match status" value="1"/>
</dbReference>
<gene>
    <name evidence="6" type="ORF">CVO76_01435</name>
</gene>
<evidence type="ECO:0000259" key="5">
    <source>
        <dbReference type="Pfam" id="PF13439"/>
    </source>
</evidence>
<dbReference type="InterPro" id="IPR050194">
    <property type="entry name" value="Glycosyltransferase_grp1"/>
</dbReference>
<accession>A0A2L0UB67</accession>
<dbReference type="Proteomes" id="UP000239187">
    <property type="component" value="Chromosome"/>
</dbReference>
<dbReference type="EMBL" id="CP024915">
    <property type="protein sequence ID" value="AUZ86457.1"/>
    <property type="molecule type" value="Genomic_DNA"/>
</dbReference>
<name>A0A2L0UB67_9MICC</name>
<dbReference type="Gene3D" id="3.40.50.2000">
    <property type="entry name" value="Glycogen Phosphorylase B"/>
    <property type="match status" value="2"/>
</dbReference>
<dbReference type="InterPro" id="IPR001296">
    <property type="entry name" value="Glyco_trans_1"/>
</dbReference>
<keyword evidence="3 6" id="KW-0808">Transferase</keyword>
<sequence length="389" mass="42523">MRIAVVAESFLPQMNGVTQSLLHVLAHLRSRGDEVLVIAPSSSRSDDEAPAWVEGYPVHALPSVPLSGYATVRLAAGTVARVRRLLADFRPDVVHVASPFVLGWRAVQASAQLGLPTVSVYQTEVPAYAARYGFPWLEPLLWQRVQNIHDASTLTLVPSSAALDQLRSRGVQRLNLWRRGVDTERFSPDRYDAAWRATVAEPHERIIGYVGRLAAEKQVEDLAVLDALPGTRLVIIGSGPQQEDLRTRLPRAHFAGFQAGLDLARRVATFDLFVHPGESETFCQTIQEAMASGVPVVAVGRGGPLDLVDPSRTGWIYGPGDLQGLRAAVADLVGDDAKRRAFGRAAHASVQGRTWPVLCEQLTTYYGKAIAVQRKRADVAEHRRAPVQH</sequence>
<dbReference type="Pfam" id="PF13439">
    <property type="entry name" value="Glyco_transf_4"/>
    <property type="match status" value="1"/>
</dbReference>
<dbReference type="PANTHER" id="PTHR45947">
    <property type="entry name" value="SULFOQUINOVOSYL TRANSFERASE SQD2"/>
    <property type="match status" value="1"/>
</dbReference>